<protein>
    <submittedName>
        <fullName evidence="1">Uncharacterized protein</fullName>
    </submittedName>
</protein>
<reference evidence="2" key="1">
    <citation type="journal article" date="2013" name="Nature">
        <title>Draft genome of the wheat A-genome progenitor Triticum urartu.</title>
        <authorList>
            <person name="Ling H.Q."/>
            <person name="Zhao S."/>
            <person name="Liu D."/>
            <person name="Wang J."/>
            <person name="Sun H."/>
            <person name="Zhang C."/>
            <person name="Fan H."/>
            <person name="Li D."/>
            <person name="Dong L."/>
            <person name="Tao Y."/>
            <person name="Gao C."/>
            <person name="Wu H."/>
            <person name="Li Y."/>
            <person name="Cui Y."/>
            <person name="Guo X."/>
            <person name="Zheng S."/>
            <person name="Wang B."/>
            <person name="Yu K."/>
            <person name="Liang Q."/>
            <person name="Yang W."/>
            <person name="Lou X."/>
            <person name="Chen J."/>
            <person name="Feng M."/>
            <person name="Jian J."/>
            <person name="Zhang X."/>
            <person name="Luo G."/>
            <person name="Jiang Y."/>
            <person name="Liu J."/>
            <person name="Wang Z."/>
            <person name="Sha Y."/>
            <person name="Zhang B."/>
            <person name="Wu H."/>
            <person name="Tang D."/>
            <person name="Shen Q."/>
            <person name="Xue P."/>
            <person name="Zou S."/>
            <person name="Wang X."/>
            <person name="Liu X."/>
            <person name="Wang F."/>
            <person name="Yang Y."/>
            <person name="An X."/>
            <person name="Dong Z."/>
            <person name="Zhang K."/>
            <person name="Zhang X."/>
            <person name="Luo M.C."/>
            <person name="Dvorak J."/>
            <person name="Tong Y."/>
            <person name="Wang J."/>
            <person name="Yang H."/>
            <person name="Li Z."/>
            <person name="Wang D."/>
            <person name="Zhang A."/>
            <person name="Wang J."/>
        </authorList>
    </citation>
    <scope>NUCLEOTIDE SEQUENCE</scope>
    <source>
        <strain evidence="2">cv. G1812</strain>
    </source>
</reference>
<name>A0A8R7PS23_TRIUA</name>
<proteinExistence type="predicted"/>
<reference evidence="1" key="3">
    <citation type="submission" date="2022-06" db="UniProtKB">
        <authorList>
            <consortium name="EnsemblPlants"/>
        </authorList>
    </citation>
    <scope>IDENTIFICATION</scope>
</reference>
<dbReference type="Gramene" id="TuG1812G0300001992.01.T01">
    <property type="protein sequence ID" value="TuG1812G0300001992.01.T01"/>
    <property type="gene ID" value="TuG1812G0300001992.01"/>
</dbReference>
<accession>A0A8R7PS23</accession>
<reference evidence="1" key="2">
    <citation type="submission" date="2018-03" db="EMBL/GenBank/DDBJ databases">
        <title>The Triticum urartu genome reveals the dynamic nature of wheat genome evolution.</title>
        <authorList>
            <person name="Ling H."/>
            <person name="Ma B."/>
            <person name="Shi X."/>
            <person name="Liu H."/>
            <person name="Dong L."/>
            <person name="Sun H."/>
            <person name="Cao Y."/>
            <person name="Gao Q."/>
            <person name="Zheng S."/>
            <person name="Li Y."/>
            <person name="Yu Y."/>
            <person name="Du H."/>
            <person name="Qi M."/>
            <person name="Li Y."/>
            <person name="Yu H."/>
            <person name="Cui Y."/>
            <person name="Wang N."/>
            <person name="Chen C."/>
            <person name="Wu H."/>
            <person name="Zhao Y."/>
            <person name="Zhang J."/>
            <person name="Li Y."/>
            <person name="Zhou W."/>
            <person name="Zhang B."/>
            <person name="Hu W."/>
            <person name="Eijk M."/>
            <person name="Tang J."/>
            <person name="Witsenboer H."/>
            <person name="Zhao S."/>
            <person name="Li Z."/>
            <person name="Zhang A."/>
            <person name="Wang D."/>
            <person name="Liang C."/>
        </authorList>
    </citation>
    <scope>NUCLEOTIDE SEQUENCE [LARGE SCALE GENOMIC DNA]</scope>
    <source>
        <strain evidence="1">cv. G1812</strain>
    </source>
</reference>
<evidence type="ECO:0000313" key="1">
    <source>
        <dbReference type="EnsemblPlants" id="TuG1812G0300001992.01.T01"/>
    </source>
</evidence>
<evidence type="ECO:0000313" key="2">
    <source>
        <dbReference type="Proteomes" id="UP000015106"/>
    </source>
</evidence>
<dbReference type="AlphaFoldDB" id="A0A8R7PS23"/>
<sequence length="179" mass="19505">GALARERTGAGRTWFQRCCRSHSRCCSTSASTSPRPSPPFLLRLVRGGGLTSGRQVTWPTGQARPGTATLRSSRRFISAVQVLRGRAGNTGAVWVFLAGKGTWAWKSMRPLDEEQQHAVGSMEREQPCRVLLASLIPSVKTRQSGDLDPPWLCTTANSGWPTSDAPQVFVVTIMIDDKP</sequence>
<dbReference type="EnsemblPlants" id="TuG1812G0300001992.01.T01">
    <property type="protein sequence ID" value="TuG1812G0300001992.01.T01"/>
    <property type="gene ID" value="TuG1812G0300001992.01"/>
</dbReference>
<keyword evidence="2" id="KW-1185">Reference proteome</keyword>
<dbReference type="Proteomes" id="UP000015106">
    <property type="component" value="Chromosome 3"/>
</dbReference>
<organism evidence="1 2">
    <name type="scientific">Triticum urartu</name>
    <name type="common">Red wild einkorn</name>
    <name type="synonym">Crithodium urartu</name>
    <dbReference type="NCBI Taxonomy" id="4572"/>
    <lineage>
        <taxon>Eukaryota</taxon>
        <taxon>Viridiplantae</taxon>
        <taxon>Streptophyta</taxon>
        <taxon>Embryophyta</taxon>
        <taxon>Tracheophyta</taxon>
        <taxon>Spermatophyta</taxon>
        <taxon>Magnoliopsida</taxon>
        <taxon>Liliopsida</taxon>
        <taxon>Poales</taxon>
        <taxon>Poaceae</taxon>
        <taxon>BOP clade</taxon>
        <taxon>Pooideae</taxon>
        <taxon>Triticodae</taxon>
        <taxon>Triticeae</taxon>
        <taxon>Triticinae</taxon>
        <taxon>Triticum</taxon>
    </lineage>
</organism>